<dbReference type="InterPro" id="IPR036812">
    <property type="entry name" value="NAD(P)_OxRdtase_dom_sf"/>
</dbReference>
<dbReference type="SUPFAM" id="SSF51430">
    <property type="entry name" value="NAD(P)-linked oxidoreductase"/>
    <property type="match status" value="1"/>
</dbReference>
<comment type="caution">
    <text evidence="2">The sequence shown here is derived from an EMBL/GenBank/DDBJ whole genome shotgun (WGS) entry which is preliminary data.</text>
</comment>
<keyword evidence="3" id="KW-1185">Reference proteome</keyword>
<evidence type="ECO:0000313" key="3">
    <source>
        <dbReference type="Proteomes" id="UP001559623"/>
    </source>
</evidence>
<accession>A0ABV3X4S8</accession>
<evidence type="ECO:0000259" key="1">
    <source>
        <dbReference type="Pfam" id="PF00248"/>
    </source>
</evidence>
<dbReference type="RefSeq" id="WP_368846912.1">
    <property type="nucleotide sequence ID" value="NZ_CP194411.1"/>
</dbReference>
<organism evidence="2 3">
    <name type="scientific">Selenomonas sputigena</name>
    <dbReference type="NCBI Taxonomy" id="69823"/>
    <lineage>
        <taxon>Bacteria</taxon>
        <taxon>Bacillati</taxon>
        <taxon>Bacillota</taxon>
        <taxon>Negativicutes</taxon>
        <taxon>Selenomonadales</taxon>
        <taxon>Selenomonadaceae</taxon>
        <taxon>Selenomonas</taxon>
    </lineage>
</organism>
<reference evidence="2 3" key="1">
    <citation type="submission" date="2023-04" db="EMBL/GenBank/DDBJ databases">
        <title>Genome Sequence of Selenomonas sputigena ATCC 33150.</title>
        <authorList>
            <person name="Miller D.P."/>
            <person name="Anvari S."/>
            <person name="Polson S.W."/>
            <person name="Macdonald M."/>
            <person name="Mcdowell J.V."/>
        </authorList>
    </citation>
    <scope>NUCLEOTIDE SEQUENCE [LARGE SCALE GENOMIC DNA]</scope>
    <source>
        <strain evidence="2 3">ATCC 33150</strain>
    </source>
</reference>
<feature type="domain" description="NADP-dependent oxidoreductase" evidence="1">
    <location>
        <begin position="8"/>
        <end position="270"/>
    </location>
</feature>
<dbReference type="PANTHER" id="PTHR43312:SF1">
    <property type="entry name" value="NADP-DEPENDENT OXIDOREDUCTASE DOMAIN-CONTAINING PROTEIN"/>
    <property type="match status" value="1"/>
</dbReference>
<dbReference type="InterPro" id="IPR020471">
    <property type="entry name" value="AKR"/>
</dbReference>
<evidence type="ECO:0000313" key="2">
    <source>
        <dbReference type="EMBL" id="MEX5285185.1"/>
    </source>
</evidence>
<sequence length="299" mass="32846">MARKAVEKLALGTVQFGMKYGVKNTLGRQPTEAEAEAVLDAAIAFGIREYDTASAYGTAEEVLGRYGLAQKSVNGAPVCITSKLDPDAVDDEEGVLREIHKSLRRLRTDCIHCYMLHRADDMERPAVMAGLVRAKNEGLIRMAGISIYDPEEALRALENPCIKIIQVPYNALDQRLDAVGFFEKARACGKRIYARSAFLQGLLLMPPKEAELRVRGSGTYVARFRTLTEGVGFSVGEVAMLYVLSHPGIDVVVFGVDTVGQLEENMRVADKLDAFQSYCGKIRGAFADVPREVVIPSLW</sequence>
<dbReference type="CDD" id="cd19097">
    <property type="entry name" value="AKR_unchar"/>
    <property type="match status" value="1"/>
</dbReference>
<dbReference type="InterPro" id="IPR053135">
    <property type="entry name" value="AKR2_Oxidoreductase"/>
</dbReference>
<dbReference type="Pfam" id="PF00248">
    <property type="entry name" value="Aldo_ket_red"/>
    <property type="match status" value="1"/>
</dbReference>
<protein>
    <submittedName>
        <fullName evidence="2">Aldo/keto reductase</fullName>
    </submittedName>
</protein>
<dbReference type="InterPro" id="IPR023210">
    <property type="entry name" value="NADP_OxRdtase_dom"/>
</dbReference>
<dbReference type="PANTHER" id="PTHR43312">
    <property type="entry name" value="D-THREO-ALDOSE 1-DEHYDROGENASE"/>
    <property type="match status" value="1"/>
</dbReference>
<gene>
    <name evidence="2" type="ORF">QCO44_05970</name>
</gene>
<dbReference type="PRINTS" id="PR00069">
    <property type="entry name" value="ALDKETRDTASE"/>
</dbReference>
<proteinExistence type="predicted"/>
<name>A0ABV3X4S8_9FIRM</name>
<dbReference type="Proteomes" id="UP001559623">
    <property type="component" value="Unassembled WGS sequence"/>
</dbReference>
<dbReference type="EMBL" id="JARVLH010000003">
    <property type="protein sequence ID" value="MEX5285185.1"/>
    <property type="molecule type" value="Genomic_DNA"/>
</dbReference>
<dbReference type="Gene3D" id="3.20.20.100">
    <property type="entry name" value="NADP-dependent oxidoreductase domain"/>
    <property type="match status" value="1"/>
</dbReference>